<dbReference type="EMBL" id="RPOH01000010">
    <property type="protein sequence ID" value="RPH30214.1"/>
    <property type="molecule type" value="Genomic_DNA"/>
</dbReference>
<keyword evidence="1" id="KW-0812">Transmembrane</keyword>
<keyword evidence="3" id="KW-1185">Reference proteome</keyword>
<dbReference type="OrthoDB" id="6504753at2"/>
<dbReference type="AlphaFoldDB" id="A0A3N5DND9"/>
<sequence>MNAESVKKSAPVQEKPRWLQFEFVVRQIGFVLLLLIVLGALAGAFSKGYLSEKSLSNQANTLKVDYEKFNRLLSDVELKISFAPAPGKPQQIKLGGDFMHGYRIDNLLPQPDKMYSQHGELIVEYSPSMANATQTIWLSLTPMQAGELTSHVVANQQAGLTFSQFVYP</sequence>
<evidence type="ECO:0000256" key="1">
    <source>
        <dbReference type="SAM" id="Phobius"/>
    </source>
</evidence>
<accession>A0A3N5DND9</accession>
<protein>
    <submittedName>
        <fullName evidence="2">Uncharacterized protein</fullName>
    </submittedName>
</protein>
<keyword evidence="1" id="KW-0472">Membrane</keyword>
<comment type="caution">
    <text evidence="2">The sequence shown here is derived from an EMBL/GenBank/DDBJ whole genome shotgun (WGS) entry which is preliminary data.</text>
</comment>
<proteinExistence type="predicted"/>
<name>A0A3N5DND9_9ENTR</name>
<gene>
    <name evidence="2" type="ORF">EHN07_03645</name>
</gene>
<keyword evidence="1" id="KW-1133">Transmembrane helix</keyword>
<evidence type="ECO:0000313" key="2">
    <source>
        <dbReference type="EMBL" id="RPH30214.1"/>
    </source>
</evidence>
<reference evidence="2 3" key="1">
    <citation type="submission" date="2018-11" db="EMBL/GenBank/DDBJ databases">
        <title>Draft genome sequence of Buttiauxella warmboldiae CCUG 35512.</title>
        <authorList>
            <person name="Salva-Serra F."/>
            <person name="Marathe N."/>
            <person name="Moore E."/>
            <person name="Svensson L."/>
            <person name="Engstrom-Jakobsson H."/>
        </authorList>
    </citation>
    <scope>NUCLEOTIDE SEQUENCE [LARGE SCALE GENOMIC DNA]</scope>
    <source>
        <strain evidence="2 3">CCUG 35512</strain>
    </source>
</reference>
<evidence type="ECO:0000313" key="3">
    <source>
        <dbReference type="Proteomes" id="UP000268615"/>
    </source>
</evidence>
<dbReference type="RefSeq" id="WP_124022840.1">
    <property type="nucleotide sequence ID" value="NZ_RPOH01000010.1"/>
</dbReference>
<dbReference type="Proteomes" id="UP000268615">
    <property type="component" value="Unassembled WGS sequence"/>
</dbReference>
<feature type="transmembrane region" description="Helical" evidence="1">
    <location>
        <begin position="24"/>
        <end position="45"/>
    </location>
</feature>
<organism evidence="2 3">
    <name type="scientific">Buttiauxella warmboldiae</name>
    <dbReference type="NCBI Taxonomy" id="82993"/>
    <lineage>
        <taxon>Bacteria</taxon>
        <taxon>Pseudomonadati</taxon>
        <taxon>Pseudomonadota</taxon>
        <taxon>Gammaproteobacteria</taxon>
        <taxon>Enterobacterales</taxon>
        <taxon>Enterobacteriaceae</taxon>
        <taxon>Buttiauxella</taxon>
    </lineage>
</organism>